<sequence>MGQLTHLPTEIILHIISFLQSYDDIAALAAQSSHLYQACDMRARERFRQIRITNNAKHLESAFAALMDILKQPYLGRYVRHIEYWEPVTMTYRHPPSCEFDASAPAEEDMEMIRAAIYRAGFPDRGIEPLITIVKQISGVTHRREKEEFHSVSYPANHPARLFRCHEPLLAQVLTALLISVAPEVESMALSQPFPSQIVVPWQTDPINHKRIRLPLHWLLHQINNRDTFPGARGPKLLRKLRDVYLIDETCDTSWIEDEAILMTDVFDFLNLFRRLPSIESIGMDGLRTNVVGKHGVPFASSNITRIRIEHSTVDSMDLARIICLCKQLREFGCSIGAELVGRDLRGTWTAFRIVFQALLVHRTTLELLHIDAAYIDLNTDTVERVLLGLSEDFEKRGQMGAIRIAHEMALIDRQVKLPVWIWDQAGSLADFSALKHLDLEIQYLLYMARGVRTARDDEYQLADRLPPKLEHLLINAYEKNQNENFDKQVDSLRSLEREQHLSSLKTILGIDPTIPVVPPWEEGPGLSAHVRRLIEDVSDRKKSK</sequence>
<reference evidence="1" key="1">
    <citation type="submission" date="2018-02" db="EMBL/GenBank/DDBJ databases">
        <title>The genomes of Aspergillus section Nigri reveals drivers in fungal speciation.</title>
        <authorList>
            <consortium name="DOE Joint Genome Institute"/>
            <person name="Vesth T.C."/>
            <person name="Nybo J."/>
            <person name="Theobald S."/>
            <person name="Brandl J."/>
            <person name="Frisvad J.C."/>
            <person name="Nielsen K.F."/>
            <person name="Lyhne E.K."/>
            <person name="Kogle M.E."/>
            <person name="Kuo A."/>
            <person name="Riley R."/>
            <person name="Clum A."/>
            <person name="Nolan M."/>
            <person name="Lipzen A."/>
            <person name="Salamov A."/>
            <person name="Henrissat B."/>
            <person name="Wiebenga A."/>
            <person name="De vries R.P."/>
            <person name="Grigoriev I.V."/>
            <person name="Mortensen U.H."/>
            <person name="Andersen M.R."/>
            <person name="Baker S.E."/>
        </authorList>
    </citation>
    <scope>NUCLEOTIDE SEQUENCE</scope>
    <source>
        <strain evidence="1">CBS 621.78</strain>
    </source>
</reference>
<protein>
    <submittedName>
        <fullName evidence="1">Uncharacterized protein</fullName>
    </submittedName>
</protein>
<dbReference type="EMBL" id="KZ825319">
    <property type="protein sequence ID" value="RAH49302.1"/>
    <property type="molecule type" value="Genomic_DNA"/>
</dbReference>
<name>A0ACD1GJ82_9EURO</name>
<dbReference type="Proteomes" id="UP000249057">
    <property type="component" value="Unassembled WGS sequence"/>
</dbReference>
<evidence type="ECO:0000313" key="1">
    <source>
        <dbReference type="EMBL" id="RAH49302.1"/>
    </source>
</evidence>
<organism evidence="1 2">
    <name type="scientific">Aspergillus brunneoviolaceus CBS 621.78</name>
    <dbReference type="NCBI Taxonomy" id="1450534"/>
    <lineage>
        <taxon>Eukaryota</taxon>
        <taxon>Fungi</taxon>
        <taxon>Dikarya</taxon>
        <taxon>Ascomycota</taxon>
        <taxon>Pezizomycotina</taxon>
        <taxon>Eurotiomycetes</taxon>
        <taxon>Eurotiomycetidae</taxon>
        <taxon>Eurotiales</taxon>
        <taxon>Aspergillaceae</taxon>
        <taxon>Aspergillus</taxon>
        <taxon>Aspergillus subgen. Circumdati</taxon>
    </lineage>
</organism>
<evidence type="ECO:0000313" key="2">
    <source>
        <dbReference type="Proteomes" id="UP000249057"/>
    </source>
</evidence>
<gene>
    <name evidence="1" type="ORF">BO95DRAFT_460329</name>
</gene>
<proteinExistence type="predicted"/>
<keyword evidence="2" id="KW-1185">Reference proteome</keyword>
<accession>A0ACD1GJ82</accession>